<keyword evidence="7" id="KW-1185">Reference proteome</keyword>
<dbReference type="AlphaFoldDB" id="A0A2C6LFB0"/>
<dbReference type="Proteomes" id="UP000221165">
    <property type="component" value="Unassembled WGS sequence"/>
</dbReference>
<comment type="caution">
    <text evidence="6">The sequence shown here is derived from an EMBL/GenBank/DDBJ whole genome shotgun (WGS) entry which is preliminary data.</text>
</comment>
<keyword evidence="4" id="KW-0539">Nucleus</keyword>
<sequence>MAQVPWERVSQRPVTDEEASTLLRRCLSNLRRCSSRSLLSSSKDIGFGADEALVQQSEIVRQLTAVAASMIANGNHSQKLLSSKGFQQPSSKVNQDEDLLRKSVFHVVTARGMVQLLPRHLNNIRLGMYLFLLNFLLKYLPELNGVWLSFHRIKILQPRSYQGSHLSHCSNRMGSSSLGYMIPDTNTGGGVMLLQVEIECLVFKPRTNAMLIGKVQTVRPTHIRLLWLGIFSGVIPKHHFMRFYEYDKTSKKFIHKDGGRGIDSGDLLCFQLLRTSPSTSGDLLLSLEGSLDSSYSGVVDLPTVKRFSTEEEDGAEEEKKKKKKVSIHHSTNESIKSKSDMNEENGDLLKPSSQEGDSGGRDIKKKKKKMSAGEEIQKLTDTSERKGKREEEKDDDDEEEEEERGGLEERKKKKRKELKNSVMHASSSSTSLTHRKTSYSKNEEGEQEQEDSGTTFSPSFSFLKRDQEEEEERLASHTEGVHKKGVKHKQKKEKKSKHSSVDCHEDDEDSRSSSTHVKEEEDGEMIEEEMKKKKKKKRREEEEETEEIEEKEEIEKNVKKKKKKKNKGDEDDE</sequence>
<feature type="compositionally biased region" description="Polar residues" evidence="5">
    <location>
        <begin position="423"/>
        <end position="432"/>
    </location>
</feature>
<dbReference type="RefSeq" id="XP_067927129.1">
    <property type="nucleotide sequence ID" value="XM_068060893.1"/>
</dbReference>
<evidence type="ECO:0000256" key="2">
    <source>
        <dbReference type="ARBA" id="ARBA00022478"/>
    </source>
</evidence>
<evidence type="ECO:0000256" key="4">
    <source>
        <dbReference type="ARBA" id="ARBA00023242"/>
    </source>
</evidence>
<gene>
    <name evidence="6" type="ORF">CSUI_000662</name>
</gene>
<dbReference type="Gene3D" id="3.30.1490.120">
    <property type="entry name" value="RNA polymerase Rpb7-like, N-terminal domain"/>
    <property type="match status" value="1"/>
</dbReference>
<accession>A0A2C6LFB0</accession>
<feature type="compositionally biased region" description="Basic residues" evidence="5">
    <location>
        <begin position="483"/>
        <end position="498"/>
    </location>
</feature>
<dbReference type="Gene3D" id="2.40.50.1060">
    <property type="match status" value="1"/>
</dbReference>
<protein>
    <submittedName>
        <fullName evidence="6">Dna-directed rna polymerase i rpa43</fullName>
    </submittedName>
</protein>
<dbReference type="GeneID" id="94424104"/>
<dbReference type="VEuPathDB" id="ToxoDB:CSUI_000662"/>
<organism evidence="6 7">
    <name type="scientific">Cystoisospora suis</name>
    <dbReference type="NCBI Taxonomy" id="483139"/>
    <lineage>
        <taxon>Eukaryota</taxon>
        <taxon>Sar</taxon>
        <taxon>Alveolata</taxon>
        <taxon>Apicomplexa</taxon>
        <taxon>Conoidasida</taxon>
        <taxon>Coccidia</taxon>
        <taxon>Eucoccidiorida</taxon>
        <taxon>Eimeriorina</taxon>
        <taxon>Sarcocystidae</taxon>
        <taxon>Cystoisospora</taxon>
    </lineage>
</organism>
<name>A0A2C6LFB0_9APIC</name>
<dbReference type="PANTHER" id="PTHR12709:SF5">
    <property type="entry name" value="DNA-DIRECTED RNA POLYMERASE I SUBUNIT RPA43"/>
    <property type="match status" value="1"/>
</dbReference>
<evidence type="ECO:0000313" key="6">
    <source>
        <dbReference type="EMBL" id="PHJ25482.1"/>
    </source>
</evidence>
<dbReference type="InterPro" id="IPR045113">
    <property type="entry name" value="Rpb7-like"/>
</dbReference>
<keyword evidence="3" id="KW-0804">Transcription</keyword>
<dbReference type="PANTHER" id="PTHR12709">
    <property type="entry name" value="DNA-DIRECTED RNA POLYMERASE II, III"/>
    <property type="match status" value="1"/>
</dbReference>
<feature type="compositionally biased region" description="Acidic residues" evidence="5">
    <location>
        <begin position="392"/>
        <end position="403"/>
    </location>
</feature>
<dbReference type="GO" id="GO:0006352">
    <property type="term" value="P:DNA-templated transcription initiation"/>
    <property type="evidence" value="ECO:0007669"/>
    <property type="project" value="InterPro"/>
</dbReference>
<proteinExistence type="predicted"/>
<feature type="compositionally biased region" description="Basic and acidic residues" evidence="5">
    <location>
        <begin position="463"/>
        <end position="482"/>
    </location>
</feature>
<feature type="compositionally biased region" description="Acidic residues" evidence="5">
    <location>
        <begin position="541"/>
        <end position="552"/>
    </location>
</feature>
<keyword evidence="2 6" id="KW-0240">DNA-directed RNA polymerase</keyword>
<dbReference type="EMBL" id="MIGC01000260">
    <property type="protein sequence ID" value="PHJ25482.1"/>
    <property type="molecule type" value="Genomic_DNA"/>
</dbReference>
<comment type="subcellular location">
    <subcellularLocation>
        <location evidence="1">Nucleus</location>
    </subcellularLocation>
</comment>
<dbReference type="InterPro" id="IPR036898">
    <property type="entry name" value="RNA_pol_Rpb7-like_N_sf"/>
</dbReference>
<dbReference type="GO" id="GO:0005736">
    <property type="term" value="C:RNA polymerase I complex"/>
    <property type="evidence" value="ECO:0007669"/>
    <property type="project" value="TreeGrafter"/>
</dbReference>
<evidence type="ECO:0000256" key="1">
    <source>
        <dbReference type="ARBA" id="ARBA00004123"/>
    </source>
</evidence>
<feature type="compositionally biased region" description="Basic and acidic residues" evidence="5">
    <location>
        <begin position="371"/>
        <end position="391"/>
    </location>
</feature>
<evidence type="ECO:0000313" key="7">
    <source>
        <dbReference type="Proteomes" id="UP000221165"/>
    </source>
</evidence>
<feature type="region of interest" description="Disordered" evidence="5">
    <location>
        <begin position="308"/>
        <end position="573"/>
    </location>
</feature>
<dbReference type="GO" id="GO:0006362">
    <property type="term" value="P:transcription elongation by RNA polymerase I"/>
    <property type="evidence" value="ECO:0007669"/>
    <property type="project" value="TreeGrafter"/>
</dbReference>
<reference evidence="6 7" key="1">
    <citation type="journal article" date="2017" name="Int. J. Parasitol.">
        <title>The genome of the protozoan parasite Cystoisospora suis and a reverse vaccinology approach to identify vaccine candidates.</title>
        <authorList>
            <person name="Palmieri N."/>
            <person name="Shrestha A."/>
            <person name="Ruttkowski B."/>
            <person name="Beck T."/>
            <person name="Vogl C."/>
            <person name="Tomley F."/>
            <person name="Blake D.P."/>
            <person name="Joachim A."/>
        </authorList>
    </citation>
    <scope>NUCLEOTIDE SEQUENCE [LARGE SCALE GENOMIC DNA]</scope>
    <source>
        <strain evidence="6 7">Wien I</strain>
    </source>
</reference>
<evidence type="ECO:0000256" key="5">
    <source>
        <dbReference type="SAM" id="MobiDB-lite"/>
    </source>
</evidence>
<evidence type="ECO:0000256" key="3">
    <source>
        <dbReference type="ARBA" id="ARBA00023163"/>
    </source>
</evidence>
<dbReference type="OrthoDB" id="10250504at2759"/>